<dbReference type="Gene3D" id="1.25.40.20">
    <property type="entry name" value="Ankyrin repeat-containing domain"/>
    <property type="match status" value="1"/>
</dbReference>
<dbReference type="SUPFAM" id="SSF48403">
    <property type="entry name" value="Ankyrin repeat"/>
    <property type="match status" value="1"/>
</dbReference>
<evidence type="ECO:0000256" key="2">
    <source>
        <dbReference type="SAM" id="MobiDB-lite"/>
    </source>
</evidence>
<dbReference type="PROSITE" id="PS50297">
    <property type="entry name" value="ANK_REP_REGION"/>
    <property type="match status" value="1"/>
</dbReference>
<dbReference type="AlphaFoldDB" id="A0A0C2GL11"/>
<dbReference type="PANTHER" id="PTHR24192">
    <property type="entry name" value="ANKYRIN REPEAT DOMAIN 40"/>
    <property type="match status" value="1"/>
</dbReference>
<proteinExistence type="predicted"/>
<dbReference type="Pfam" id="PF12796">
    <property type="entry name" value="Ank_2"/>
    <property type="match status" value="1"/>
</dbReference>
<dbReference type="InterPro" id="IPR039195">
    <property type="entry name" value="ANKRD40"/>
</dbReference>
<dbReference type="PANTHER" id="PTHR24192:SF3">
    <property type="entry name" value="ANKYRIN REPEAT DOMAIN 40"/>
    <property type="match status" value="1"/>
</dbReference>
<accession>A0A0C2GL11</accession>
<feature type="region of interest" description="Disordered" evidence="2">
    <location>
        <begin position="149"/>
        <end position="175"/>
    </location>
</feature>
<protein>
    <submittedName>
        <fullName evidence="3">Ankyrin repeat protein</fullName>
    </submittedName>
</protein>
<evidence type="ECO:0000313" key="3">
    <source>
        <dbReference type="EMBL" id="KIH57771.1"/>
    </source>
</evidence>
<evidence type="ECO:0000256" key="1">
    <source>
        <dbReference type="PROSITE-ProRule" id="PRU00023"/>
    </source>
</evidence>
<keyword evidence="4" id="KW-1185">Reference proteome</keyword>
<dbReference type="InterPro" id="IPR036770">
    <property type="entry name" value="Ankyrin_rpt-contain_sf"/>
</dbReference>
<gene>
    <name evidence="3" type="ORF">ANCDUO_12033</name>
</gene>
<dbReference type="Proteomes" id="UP000054047">
    <property type="component" value="Unassembled WGS sequence"/>
</dbReference>
<dbReference type="PROSITE" id="PS50088">
    <property type="entry name" value="ANK_REPEAT"/>
    <property type="match status" value="1"/>
</dbReference>
<dbReference type="EMBL" id="KN733958">
    <property type="protein sequence ID" value="KIH57771.1"/>
    <property type="molecule type" value="Genomic_DNA"/>
</dbReference>
<sequence>MISLFKRKTMQSRNALQLDFLEQCTIGDEQKVRNMLNSHMVDVTYQHPINGWDEVSVSDVRKECKKIHGPEETVKSSKNSLVPRWISENEKNGTRRTALHWAARRGYEEICLLLLESGFSREVKDRNGKTPWEVCSVENTALREILRPDSVQSDEEPDEIMPSAGGKRRASETATGDHKFVPNYIRNPPFPYVSKAASFDYGTKSPYLI</sequence>
<organism evidence="3 4">
    <name type="scientific">Ancylostoma duodenale</name>
    <dbReference type="NCBI Taxonomy" id="51022"/>
    <lineage>
        <taxon>Eukaryota</taxon>
        <taxon>Metazoa</taxon>
        <taxon>Ecdysozoa</taxon>
        <taxon>Nematoda</taxon>
        <taxon>Chromadorea</taxon>
        <taxon>Rhabditida</taxon>
        <taxon>Rhabditina</taxon>
        <taxon>Rhabditomorpha</taxon>
        <taxon>Strongyloidea</taxon>
        <taxon>Ancylostomatidae</taxon>
        <taxon>Ancylostomatinae</taxon>
        <taxon>Ancylostoma</taxon>
    </lineage>
</organism>
<dbReference type="OrthoDB" id="194358at2759"/>
<dbReference type="InterPro" id="IPR002110">
    <property type="entry name" value="Ankyrin_rpt"/>
</dbReference>
<keyword evidence="1" id="KW-0040">ANK repeat</keyword>
<reference evidence="3 4" key="1">
    <citation type="submission" date="2013-12" db="EMBL/GenBank/DDBJ databases">
        <title>Draft genome of the parsitic nematode Ancylostoma duodenale.</title>
        <authorList>
            <person name="Mitreva M."/>
        </authorList>
    </citation>
    <scope>NUCLEOTIDE SEQUENCE [LARGE SCALE GENOMIC DNA]</scope>
    <source>
        <strain evidence="3 4">Zhejiang</strain>
    </source>
</reference>
<name>A0A0C2GL11_9BILA</name>
<feature type="repeat" description="ANK" evidence="1">
    <location>
        <begin position="94"/>
        <end position="126"/>
    </location>
</feature>
<evidence type="ECO:0000313" key="4">
    <source>
        <dbReference type="Proteomes" id="UP000054047"/>
    </source>
</evidence>